<sequence>MNPSFTFAEGGGDRALCGMCNVHGDEMWDLLCVMVSCKEVKASNTHKKQEEKGKVVKEIVKRFLVLVAKE</sequence>
<keyword evidence="2" id="KW-1185">Reference proteome</keyword>
<comment type="caution">
    <text evidence="1">The sequence shown here is derived from an EMBL/GenBank/DDBJ whole genome shotgun (WGS) entry which is preliminary data.</text>
</comment>
<gene>
    <name evidence="1" type="ORF">FRX31_025928</name>
</gene>
<proteinExistence type="predicted"/>
<name>A0A7J6VHW0_THATH</name>
<dbReference type="AlphaFoldDB" id="A0A7J6VHW0"/>
<accession>A0A7J6VHW0</accession>
<reference evidence="1 2" key="1">
    <citation type="submission" date="2020-06" db="EMBL/GenBank/DDBJ databases">
        <title>Transcriptomic and genomic resources for Thalictrum thalictroides and T. hernandezii: Facilitating candidate gene discovery in an emerging model plant lineage.</title>
        <authorList>
            <person name="Arias T."/>
            <person name="Riano-Pachon D.M."/>
            <person name="Di Stilio V.S."/>
        </authorList>
    </citation>
    <scope>NUCLEOTIDE SEQUENCE [LARGE SCALE GENOMIC DNA]</scope>
    <source>
        <strain evidence="2">cv. WT478/WT964</strain>
        <tissue evidence="1">Leaves</tissue>
    </source>
</reference>
<dbReference type="EMBL" id="JABWDY010032046">
    <property type="protein sequence ID" value="KAF5184483.1"/>
    <property type="molecule type" value="Genomic_DNA"/>
</dbReference>
<evidence type="ECO:0000313" key="2">
    <source>
        <dbReference type="Proteomes" id="UP000554482"/>
    </source>
</evidence>
<dbReference type="Proteomes" id="UP000554482">
    <property type="component" value="Unassembled WGS sequence"/>
</dbReference>
<evidence type="ECO:0000313" key="1">
    <source>
        <dbReference type="EMBL" id="KAF5184483.1"/>
    </source>
</evidence>
<organism evidence="1 2">
    <name type="scientific">Thalictrum thalictroides</name>
    <name type="common">Rue-anemone</name>
    <name type="synonym">Anemone thalictroides</name>
    <dbReference type="NCBI Taxonomy" id="46969"/>
    <lineage>
        <taxon>Eukaryota</taxon>
        <taxon>Viridiplantae</taxon>
        <taxon>Streptophyta</taxon>
        <taxon>Embryophyta</taxon>
        <taxon>Tracheophyta</taxon>
        <taxon>Spermatophyta</taxon>
        <taxon>Magnoliopsida</taxon>
        <taxon>Ranunculales</taxon>
        <taxon>Ranunculaceae</taxon>
        <taxon>Thalictroideae</taxon>
        <taxon>Thalictrum</taxon>
    </lineage>
</organism>
<protein>
    <submittedName>
        <fullName evidence="1">Uncharacterized protein</fullName>
    </submittedName>
</protein>